<dbReference type="OrthoDB" id="9793805at2"/>
<dbReference type="Pfam" id="PF13528">
    <property type="entry name" value="Glyco_trans_1_3"/>
    <property type="match status" value="1"/>
</dbReference>
<evidence type="ECO:0000313" key="1">
    <source>
        <dbReference type="EMBL" id="PWW81563.1"/>
    </source>
</evidence>
<sequence length="347" mass="39716">MKILFGVQGTGNGHISRSRELVTSLRDFGHEVEVIISGRKEEELKEIEVFAPYKVLKGLTLVTYRGKMNYIETMFQLDLGRLMTDVFMLDVNEIDLIITDFEPVTSMAARVKNIPSVGFGHQYAFRYDVPMAKGSIFERYTLLNFAPAQYNAGLHWHHFNEPIFPPVIPQSLYDAEEVEAKESKVLVYLPFEEVEDVSKLLIPFDNHEFYIYGKVKDDHDDGHLHYRGYSREGFLRDLQESRGVVCNAGFELPGEALHLGKKLLVRPLDGQIEQESNALAIEELSLGMTMHSLDGDILRDWLLKPNRAPMGYSKTVNYIAEWITKGQWEDLADYVEAAWADCRTESQ</sequence>
<reference evidence="2" key="1">
    <citation type="submission" date="2017-10" db="EMBL/GenBank/DDBJ databases">
        <authorList>
            <person name="Gaisin V.A."/>
            <person name="Rysina M.S."/>
            <person name="Grouzdev D.S."/>
        </authorList>
    </citation>
    <scope>NUCLEOTIDE SEQUENCE [LARGE SCALE GENOMIC DNA]</scope>
    <source>
        <strain evidence="2">V1</strain>
    </source>
</reference>
<proteinExistence type="predicted"/>
<dbReference type="Proteomes" id="UP000246278">
    <property type="component" value="Unassembled WGS sequence"/>
</dbReference>
<name>A0A317T4J3_9CHLB</name>
<dbReference type="EMBL" id="PDNZ01000006">
    <property type="protein sequence ID" value="PWW81563.1"/>
    <property type="molecule type" value="Genomic_DNA"/>
</dbReference>
<organism evidence="1 2">
    <name type="scientific">Prosthecochloris marina</name>
    <dbReference type="NCBI Taxonomy" id="2017681"/>
    <lineage>
        <taxon>Bacteria</taxon>
        <taxon>Pseudomonadati</taxon>
        <taxon>Chlorobiota</taxon>
        <taxon>Chlorobiia</taxon>
        <taxon>Chlorobiales</taxon>
        <taxon>Chlorobiaceae</taxon>
        <taxon>Prosthecochloris</taxon>
    </lineage>
</organism>
<dbReference type="SUPFAM" id="SSF53756">
    <property type="entry name" value="UDP-Glycosyltransferase/glycogen phosphorylase"/>
    <property type="match status" value="1"/>
</dbReference>
<accession>A0A317T4J3</accession>
<evidence type="ECO:0008006" key="3">
    <source>
        <dbReference type="Google" id="ProtNLM"/>
    </source>
</evidence>
<evidence type="ECO:0000313" key="2">
    <source>
        <dbReference type="Proteomes" id="UP000246278"/>
    </source>
</evidence>
<protein>
    <recommendedName>
        <fullName evidence="3">Glycosyltransferase</fullName>
    </recommendedName>
</protein>
<dbReference type="InterPro" id="IPR005262">
    <property type="entry name" value="MJ1255-like"/>
</dbReference>
<dbReference type="AlphaFoldDB" id="A0A317T4J3"/>
<keyword evidence="2" id="KW-1185">Reference proteome</keyword>
<comment type="caution">
    <text evidence="1">The sequence shown here is derived from an EMBL/GenBank/DDBJ whole genome shotgun (WGS) entry which is preliminary data.</text>
</comment>
<gene>
    <name evidence="1" type="ORF">CR164_09110</name>
</gene>
<dbReference type="NCBIfam" id="TIGR00661">
    <property type="entry name" value="MJ1255"/>
    <property type="match status" value="1"/>
</dbReference>
<dbReference type="RefSeq" id="WP_110023680.1">
    <property type="nucleotide sequence ID" value="NZ_PDNZ01000006.1"/>
</dbReference>